<dbReference type="PROSITE" id="PS50846">
    <property type="entry name" value="HMA_2"/>
    <property type="match status" value="1"/>
</dbReference>
<dbReference type="InterPro" id="IPR006121">
    <property type="entry name" value="HMA_dom"/>
</dbReference>
<dbReference type="InterPro" id="IPR036163">
    <property type="entry name" value="HMA_dom_sf"/>
</dbReference>
<dbReference type="Gene3D" id="3.30.70.100">
    <property type="match status" value="1"/>
</dbReference>
<dbReference type="STRING" id="1121950.SAMN02745243_02066"/>
<dbReference type="CDD" id="cd00371">
    <property type="entry name" value="HMA"/>
    <property type="match status" value="1"/>
</dbReference>
<dbReference type="OrthoDB" id="9813965at2"/>
<evidence type="ECO:0000256" key="1">
    <source>
        <dbReference type="ARBA" id="ARBA00022723"/>
    </source>
</evidence>
<dbReference type="EMBL" id="FQZY01000027">
    <property type="protein sequence ID" value="SHK04983.1"/>
    <property type="molecule type" value="Genomic_DNA"/>
</dbReference>
<sequence length="122" mass="13404">MGNVIIIIILAVVVFLAVRGSVRHFKGEGGCCGGCAESRPEKKELAGEKTVEKIIHIEGMHCENCRNSVERQINRIEGAAARVDLKKNIAIVSMDREISDEELKRAVESIDFKVTGIAKKEV</sequence>
<dbReference type="SUPFAM" id="SSF55008">
    <property type="entry name" value="HMA, heavy metal-associated domain"/>
    <property type="match status" value="1"/>
</dbReference>
<evidence type="ECO:0000259" key="2">
    <source>
        <dbReference type="PROSITE" id="PS50846"/>
    </source>
</evidence>
<dbReference type="AlphaFoldDB" id="A0A1M6PAL1"/>
<dbReference type="InterPro" id="IPR017969">
    <property type="entry name" value="Heavy-metal-associated_CS"/>
</dbReference>
<dbReference type="GO" id="GO:0046872">
    <property type="term" value="F:metal ion binding"/>
    <property type="evidence" value="ECO:0007669"/>
    <property type="project" value="UniProtKB-KW"/>
</dbReference>
<name>A0A1M6PAL1_9FIRM</name>
<dbReference type="Pfam" id="PF12669">
    <property type="entry name" value="FeoB_associated"/>
    <property type="match status" value="1"/>
</dbReference>
<feature type="domain" description="HMA" evidence="2">
    <location>
        <begin position="51"/>
        <end position="115"/>
    </location>
</feature>
<dbReference type="Proteomes" id="UP000184301">
    <property type="component" value="Unassembled WGS sequence"/>
</dbReference>
<evidence type="ECO:0000313" key="4">
    <source>
        <dbReference type="Proteomes" id="UP000184301"/>
    </source>
</evidence>
<reference evidence="3 4" key="1">
    <citation type="submission" date="2016-11" db="EMBL/GenBank/DDBJ databases">
        <authorList>
            <person name="Jaros S."/>
            <person name="Januszkiewicz K."/>
            <person name="Wedrychowicz H."/>
        </authorList>
    </citation>
    <scope>NUCLEOTIDE SEQUENCE [LARGE SCALE GENOMIC DNA]</scope>
    <source>
        <strain evidence="3 4">DSM 15480</strain>
    </source>
</reference>
<dbReference type="Pfam" id="PF00403">
    <property type="entry name" value="HMA"/>
    <property type="match status" value="1"/>
</dbReference>
<evidence type="ECO:0000313" key="3">
    <source>
        <dbReference type="EMBL" id="SHK04983.1"/>
    </source>
</evidence>
<dbReference type="RefSeq" id="WP_073109651.1">
    <property type="nucleotide sequence ID" value="NZ_FQZY01000027.1"/>
</dbReference>
<keyword evidence="4" id="KW-1185">Reference proteome</keyword>
<organism evidence="3 4">
    <name type="scientific">Hespellia stercorisuis DSM 15480</name>
    <dbReference type="NCBI Taxonomy" id="1121950"/>
    <lineage>
        <taxon>Bacteria</taxon>
        <taxon>Bacillati</taxon>
        <taxon>Bacillota</taxon>
        <taxon>Clostridia</taxon>
        <taxon>Lachnospirales</taxon>
        <taxon>Lachnospiraceae</taxon>
        <taxon>Hespellia</taxon>
    </lineage>
</organism>
<protein>
    <submittedName>
        <fullName evidence="3">Copper chaperone CopZ</fullName>
    </submittedName>
</protein>
<dbReference type="PROSITE" id="PS01047">
    <property type="entry name" value="HMA_1"/>
    <property type="match status" value="1"/>
</dbReference>
<proteinExistence type="predicted"/>
<accession>A0A1M6PAL1</accession>
<gene>
    <name evidence="3" type="ORF">SAMN02745243_02066</name>
</gene>
<keyword evidence="1" id="KW-0479">Metal-binding</keyword>